<dbReference type="STRING" id="929558.SMGD1_0960"/>
<accession>H1FXX9</accession>
<dbReference type="PANTHER" id="PTHR10359:SF19">
    <property type="entry name" value="DNA REPAIR GLYCOSYLASE MJ1434-RELATED"/>
    <property type="match status" value="1"/>
</dbReference>
<dbReference type="Gene3D" id="1.10.340.30">
    <property type="entry name" value="Hypothetical protein, domain 2"/>
    <property type="match status" value="1"/>
</dbReference>
<dbReference type="SMART" id="SM00478">
    <property type="entry name" value="ENDO3c"/>
    <property type="match status" value="1"/>
</dbReference>
<keyword evidence="6" id="KW-0255">Endonuclease</keyword>
<keyword evidence="6" id="KW-0378">Hydrolase</keyword>
<keyword evidence="6" id="KW-0540">Nuclease</keyword>
<keyword evidence="4" id="KW-0411">Iron-sulfur</keyword>
<evidence type="ECO:0000256" key="2">
    <source>
        <dbReference type="ARBA" id="ARBA00022723"/>
    </source>
</evidence>
<keyword evidence="1" id="KW-0004">4Fe-4S</keyword>
<dbReference type="SUPFAM" id="SSF48150">
    <property type="entry name" value="DNA-glycosylase"/>
    <property type="match status" value="1"/>
</dbReference>
<dbReference type="EMBL" id="AFRZ01000001">
    <property type="protein sequence ID" value="EHP29486.1"/>
    <property type="molecule type" value="Genomic_DNA"/>
</dbReference>
<dbReference type="InterPro" id="IPR023170">
    <property type="entry name" value="HhH_base_excis_C"/>
</dbReference>
<dbReference type="Pfam" id="PF00730">
    <property type="entry name" value="HhH-GPD"/>
    <property type="match status" value="1"/>
</dbReference>
<evidence type="ECO:0000313" key="6">
    <source>
        <dbReference type="EMBL" id="EHP29486.1"/>
    </source>
</evidence>
<comment type="caution">
    <text evidence="6">The sequence shown here is derived from an EMBL/GenBank/DDBJ whole genome shotgun (WGS) entry which is preliminary data.</text>
</comment>
<reference evidence="6 7" key="1">
    <citation type="journal article" date="2012" name="Proc. Natl. Acad. Sci. U.S.A.">
        <title>Genome and physiology of a model Epsilonproteobacterium responsible for sulfide detoxification in marine oxygen depletion zones.</title>
        <authorList>
            <person name="Grote J."/>
            <person name="Schott T."/>
            <person name="Bruckner C.G."/>
            <person name="Glockner F.O."/>
            <person name="Jost G."/>
            <person name="Teeling H."/>
            <person name="Labrenz M."/>
            <person name="Jurgens K."/>
        </authorList>
    </citation>
    <scope>NUCLEOTIDE SEQUENCE [LARGE SCALE GENOMIC DNA]</scope>
    <source>
        <strain evidence="6 7">GD1</strain>
    </source>
</reference>
<dbReference type="eggNOG" id="COG2231">
    <property type="taxonomic scope" value="Bacteria"/>
</dbReference>
<keyword evidence="2" id="KW-0479">Metal-binding</keyword>
<evidence type="ECO:0000313" key="7">
    <source>
        <dbReference type="Proteomes" id="UP000006431"/>
    </source>
</evidence>
<dbReference type="CDD" id="cd00056">
    <property type="entry name" value="ENDO3c"/>
    <property type="match status" value="1"/>
</dbReference>
<dbReference type="Proteomes" id="UP000006431">
    <property type="component" value="Unassembled WGS sequence"/>
</dbReference>
<proteinExistence type="predicted"/>
<dbReference type="EC" id="4.2.99.18" evidence="6"/>
<protein>
    <submittedName>
        <fullName evidence="6">Endonuclease III</fullName>
        <ecNumber evidence="6">4.2.99.18</ecNumber>
    </submittedName>
</protein>
<dbReference type="PATRIC" id="fig|929558.5.peg.956"/>
<dbReference type="InterPro" id="IPR011257">
    <property type="entry name" value="DNA_glycosylase"/>
</dbReference>
<evidence type="ECO:0000256" key="4">
    <source>
        <dbReference type="ARBA" id="ARBA00023014"/>
    </source>
</evidence>
<dbReference type="GO" id="GO:0051539">
    <property type="term" value="F:4 iron, 4 sulfur cluster binding"/>
    <property type="evidence" value="ECO:0007669"/>
    <property type="project" value="UniProtKB-KW"/>
</dbReference>
<keyword evidence="3" id="KW-0408">Iron</keyword>
<dbReference type="PIRSF" id="PIRSF001435">
    <property type="entry name" value="Nth"/>
    <property type="match status" value="1"/>
</dbReference>
<dbReference type="InterPro" id="IPR003265">
    <property type="entry name" value="HhH-GPD_domain"/>
</dbReference>
<keyword evidence="7" id="KW-1185">Reference proteome</keyword>
<evidence type="ECO:0000256" key="3">
    <source>
        <dbReference type="ARBA" id="ARBA00023004"/>
    </source>
</evidence>
<sequence>MNKIYEIYKLLYSSYGPQGWWPFTNYDGENESKNGNSKGYHILDYSFPQDVNEVFEVCLGSILTQNTTFTSVVKSLHNLKEIDALTPEAIKELDINVFKFAMKPSGYHNQKAKYILEFISFFEGLDGRIPTRHELLSVLGIGEETADSILLYGYKQPEFKVDAYTKRLLVELGLIDEKAKYKDMKLLMQDGLKECIKDEKELLIVYQEYHALIVNHSKEFYYKKPYGVGCFLKEKIV</sequence>
<dbReference type="GO" id="GO:0046872">
    <property type="term" value="F:metal ion binding"/>
    <property type="evidence" value="ECO:0007669"/>
    <property type="project" value="UniProtKB-KW"/>
</dbReference>
<gene>
    <name evidence="6" type="ORF">SMGD1_0960</name>
</gene>
<evidence type="ECO:0000259" key="5">
    <source>
        <dbReference type="SMART" id="SM00478"/>
    </source>
</evidence>
<dbReference type="HOGENOM" id="CLU_012862_6_0_7"/>
<accession>B6BLU2</accession>
<dbReference type="GO" id="GO:0006284">
    <property type="term" value="P:base-excision repair"/>
    <property type="evidence" value="ECO:0007669"/>
    <property type="project" value="InterPro"/>
</dbReference>
<name>B6BLU2_SULGG</name>
<dbReference type="OrthoDB" id="9802365at2"/>
<keyword evidence="6" id="KW-0456">Lyase</keyword>
<dbReference type="AlphaFoldDB" id="B6BLU2"/>
<dbReference type="RefSeq" id="WP_008338703.1">
    <property type="nucleotide sequence ID" value="NZ_AFRZ01000001.1"/>
</dbReference>
<dbReference type="GO" id="GO:0140078">
    <property type="term" value="F:class I DNA-(apurinic or apyrimidinic site) endonuclease activity"/>
    <property type="evidence" value="ECO:0007669"/>
    <property type="project" value="UniProtKB-EC"/>
</dbReference>
<feature type="domain" description="HhH-GPD" evidence="5">
    <location>
        <begin position="63"/>
        <end position="219"/>
    </location>
</feature>
<dbReference type="PANTHER" id="PTHR10359">
    <property type="entry name" value="A/G-SPECIFIC ADENINE GLYCOSYLASE/ENDONUCLEASE III"/>
    <property type="match status" value="1"/>
</dbReference>
<organism evidence="6 7">
    <name type="scientific">Sulfurimonas gotlandica (strain DSM 19862 / JCM 16533 / GD1)</name>
    <dbReference type="NCBI Taxonomy" id="929558"/>
    <lineage>
        <taxon>Bacteria</taxon>
        <taxon>Pseudomonadati</taxon>
        <taxon>Campylobacterota</taxon>
        <taxon>Epsilonproteobacteria</taxon>
        <taxon>Campylobacterales</taxon>
        <taxon>Sulfurimonadaceae</taxon>
        <taxon>Sulfurimonas</taxon>
    </lineage>
</organism>
<evidence type="ECO:0000256" key="1">
    <source>
        <dbReference type="ARBA" id="ARBA00022485"/>
    </source>
</evidence>
<dbReference type="Gene3D" id="1.10.1670.10">
    <property type="entry name" value="Helix-hairpin-Helix base-excision DNA repair enzymes (C-terminal)"/>
    <property type="match status" value="1"/>
</dbReference>